<evidence type="ECO:0000313" key="5">
    <source>
        <dbReference type="Proteomes" id="UP001256547"/>
    </source>
</evidence>
<dbReference type="PANTHER" id="PTHR37815">
    <property type="entry name" value="UPF0397 PROTEIN BC_2624-RELATED"/>
    <property type="match status" value="1"/>
</dbReference>
<keyword evidence="3" id="KW-0472">Membrane</keyword>
<keyword evidence="1 3" id="KW-0812">Transmembrane</keyword>
<dbReference type="InterPro" id="IPR009825">
    <property type="entry name" value="ECF_substrate-spec-like"/>
</dbReference>
<feature type="transmembrane region" description="Helical" evidence="3">
    <location>
        <begin position="104"/>
        <end position="128"/>
    </location>
</feature>
<sequence>MNSDKRIQTLVLIALFAALTFIGTMIKIPLPTGAFIHFGNAVVLLAVLLISYWQGSLAGGIGFFIFDILNGFASEAPYFLLESFVVGAAAYAAFSIFKQKPQRVYQIVIIGIFAGITKFIMSVIKVTVMGMIAGAQLKPAFLAALATMPATVINLFSTILIVSLVFFPLRRAMQQIFHNQPI</sequence>
<feature type="transmembrane region" description="Helical" evidence="3">
    <location>
        <begin position="78"/>
        <end position="97"/>
    </location>
</feature>
<dbReference type="RefSeq" id="WP_137604132.1">
    <property type="nucleotide sequence ID" value="NZ_JARPYR010000013.1"/>
</dbReference>
<accession>A0ABU3EPV9</accession>
<feature type="transmembrane region" description="Helical" evidence="3">
    <location>
        <begin position="38"/>
        <end position="66"/>
    </location>
</feature>
<comment type="caution">
    <text evidence="4">The sequence shown here is derived from an EMBL/GenBank/DDBJ whole genome shotgun (WGS) entry which is preliminary data.</text>
</comment>
<dbReference type="EMBL" id="JARPYR010000013">
    <property type="protein sequence ID" value="MDT2596879.1"/>
    <property type="molecule type" value="Genomic_DNA"/>
</dbReference>
<evidence type="ECO:0000256" key="2">
    <source>
        <dbReference type="ARBA" id="ARBA00022989"/>
    </source>
</evidence>
<dbReference type="Pfam" id="PF07155">
    <property type="entry name" value="ECF-ribofla_trS"/>
    <property type="match status" value="1"/>
</dbReference>
<name>A0ABU3EPV9_9ENTE</name>
<keyword evidence="2 3" id="KW-1133">Transmembrane helix</keyword>
<dbReference type="PANTHER" id="PTHR37815:SF3">
    <property type="entry name" value="UPF0397 PROTEIN SPR0429"/>
    <property type="match status" value="1"/>
</dbReference>
<proteinExistence type="predicted"/>
<evidence type="ECO:0000256" key="3">
    <source>
        <dbReference type="SAM" id="Phobius"/>
    </source>
</evidence>
<reference evidence="4 5" key="1">
    <citation type="submission" date="2023-03" db="EMBL/GenBank/DDBJ databases">
        <authorList>
            <person name="Shen W."/>
            <person name="Cai J."/>
        </authorList>
    </citation>
    <scope>NUCLEOTIDE SEQUENCE [LARGE SCALE GENOMIC DNA]</scope>
    <source>
        <strain evidence="4 5">P72-2</strain>
    </source>
</reference>
<keyword evidence="5" id="KW-1185">Reference proteome</keyword>
<organism evidence="4 5">
    <name type="scientific">Enterococcus dongliensis</name>
    <dbReference type="NCBI Taxonomy" id="2559925"/>
    <lineage>
        <taxon>Bacteria</taxon>
        <taxon>Bacillati</taxon>
        <taxon>Bacillota</taxon>
        <taxon>Bacilli</taxon>
        <taxon>Lactobacillales</taxon>
        <taxon>Enterococcaceae</taxon>
        <taxon>Enterococcus</taxon>
    </lineage>
</organism>
<evidence type="ECO:0000256" key="1">
    <source>
        <dbReference type="ARBA" id="ARBA00022692"/>
    </source>
</evidence>
<protein>
    <submittedName>
        <fullName evidence="4">ECF transporter S component</fullName>
    </submittedName>
</protein>
<dbReference type="Proteomes" id="UP001256547">
    <property type="component" value="Unassembled WGS sequence"/>
</dbReference>
<dbReference type="Gene3D" id="1.10.1760.20">
    <property type="match status" value="1"/>
</dbReference>
<feature type="transmembrane region" description="Helical" evidence="3">
    <location>
        <begin position="6"/>
        <end position="26"/>
    </location>
</feature>
<gene>
    <name evidence="4" type="ORF">P7D39_07675</name>
</gene>
<feature type="transmembrane region" description="Helical" evidence="3">
    <location>
        <begin position="140"/>
        <end position="167"/>
    </location>
</feature>
<evidence type="ECO:0000313" key="4">
    <source>
        <dbReference type="EMBL" id="MDT2596879.1"/>
    </source>
</evidence>